<comment type="catalytic activity">
    <reaction evidence="1">
        <text>trans-3-hydroxy-L-proline = 1-pyrroline-2-carboxylate + H2O</text>
        <dbReference type="Rhea" id="RHEA:10320"/>
        <dbReference type="ChEBI" id="CHEBI:15377"/>
        <dbReference type="ChEBI" id="CHEBI:39785"/>
        <dbReference type="ChEBI" id="CHEBI:57938"/>
        <dbReference type="EC" id="4.2.1.77"/>
    </reaction>
</comment>
<organism evidence="4 5">
    <name type="scientific">Clathrus columnatus</name>
    <dbReference type="NCBI Taxonomy" id="1419009"/>
    <lineage>
        <taxon>Eukaryota</taxon>
        <taxon>Fungi</taxon>
        <taxon>Dikarya</taxon>
        <taxon>Basidiomycota</taxon>
        <taxon>Agaricomycotina</taxon>
        <taxon>Agaricomycetes</taxon>
        <taxon>Phallomycetidae</taxon>
        <taxon>Phallales</taxon>
        <taxon>Clathraceae</taxon>
        <taxon>Clathrus</taxon>
    </lineage>
</organism>
<reference evidence="4" key="1">
    <citation type="submission" date="2021-10" db="EMBL/GenBank/DDBJ databases">
        <title>De novo Genome Assembly of Clathrus columnatus (Basidiomycota, Fungi) Using Illumina and Nanopore Sequence Data.</title>
        <authorList>
            <person name="Ogiso-Tanaka E."/>
            <person name="Itagaki H."/>
            <person name="Hosoya T."/>
            <person name="Hosaka K."/>
        </authorList>
    </citation>
    <scope>NUCLEOTIDE SEQUENCE</scope>
    <source>
        <strain evidence="4">MO-923</strain>
    </source>
</reference>
<evidence type="ECO:0000256" key="1">
    <source>
        <dbReference type="ARBA" id="ARBA00001148"/>
    </source>
</evidence>
<dbReference type="SFLD" id="SFLDS00028">
    <property type="entry name" value="Proline_Racemase"/>
    <property type="match status" value="1"/>
</dbReference>
<accession>A0AAV4ZZ28</accession>
<evidence type="ECO:0000256" key="2">
    <source>
        <dbReference type="ARBA" id="ARBA00007529"/>
    </source>
</evidence>
<comment type="caution">
    <text evidence="4">The sequence shown here is derived from an EMBL/GenBank/DDBJ whole genome shotgun (WGS) entry which is preliminary data.</text>
</comment>
<protein>
    <recommendedName>
        <fullName evidence="3">trans-L-3-hydroxyproline dehydratase</fullName>
        <ecNumber evidence="3">4.2.1.77</ecNumber>
    </recommendedName>
</protein>
<dbReference type="SUPFAM" id="SSF54506">
    <property type="entry name" value="Diaminopimelate epimerase-like"/>
    <property type="match status" value="1"/>
</dbReference>
<dbReference type="EMBL" id="BPWL01000001">
    <property type="protein sequence ID" value="GJJ06158.1"/>
    <property type="molecule type" value="Genomic_DNA"/>
</dbReference>
<dbReference type="PANTHER" id="PTHR33442:SF1">
    <property type="entry name" value="TRANS-3-HYDROXY-L-PROLINE DEHYDRATASE"/>
    <property type="match status" value="1"/>
</dbReference>
<gene>
    <name evidence="4" type="ORF">Clacol_000347</name>
</gene>
<dbReference type="InterPro" id="IPR008794">
    <property type="entry name" value="Pro_racemase_fam"/>
</dbReference>
<evidence type="ECO:0000313" key="5">
    <source>
        <dbReference type="Proteomes" id="UP001050691"/>
    </source>
</evidence>
<dbReference type="EC" id="4.2.1.77" evidence="3"/>
<name>A0AAV4ZZ28_9AGAM</name>
<evidence type="ECO:0000313" key="4">
    <source>
        <dbReference type="EMBL" id="GJJ06158.1"/>
    </source>
</evidence>
<dbReference type="Proteomes" id="UP001050691">
    <property type="component" value="Unassembled WGS sequence"/>
</dbReference>
<dbReference type="Pfam" id="PF05544">
    <property type="entry name" value="Pro_racemase"/>
    <property type="match status" value="1"/>
</dbReference>
<dbReference type="AlphaFoldDB" id="A0AAV4ZZ28"/>
<evidence type="ECO:0000256" key="3">
    <source>
        <dbReference type="ARBA" id="ARBA00013105"/>
    </source>
</evidence>
<dbReference type="Gene3D" id="3.10.310.10">
    <property type="entry name" value="Diaminopimelate Epimerase, Chain A, domain 1"/>
    <property type="match status" value="2"/>
</dbReference>
<dbReference type="GO" id="GO:0050346">
    <property type="term" value="F:trans-L-3-hydroxyproline dehydratase activity"/>
    <property type="evidence" value="ECO:0007669"/>
    <property type="project" value="UniProtKB-EC"/>
</dbReference>
<dbReference type="FunFam" id="3.10.310.10:FF:000003">
    <property type="entry name" value="Proline racemase"/>
    <property type="match status" value="1"/>
</dbReference>
<dbReference type="PANTHER" id="PTHR33442">
    <property type="entry name" value="TRANS-3-HYDROXY-L-PROLINE DEHYDRATASE"/>
    <property type="match status" value="1"/>
</dbReference>
<proteinExistence type="inferred from homology"/>
<keyword evidence="5" id="KW-1185">Reference proteome</keyword>
<sequence length="417" mass="46327">MDIYSSLSSGNEYQPIISIGMHTAGEPARIIIKGFPSLVGETLLEKRAYAKVHCDSIRKKLMSEPRGHFDMYGAILVQDTELVRSGEADIGVLYCDNSGFSTMCGHATIALGRFLVETNDISIFPKRWLLKDSASDEHVKLTIHAPCGLVRVFVPVIPKKSRVLAPSPDSQLVRSDPSRPVSFFSVPSFATGVDIIAKIPRNYLWKELVSSPIREVRFDIAFGGAYYAIVTVDQLGFLPDMPIIDALQQKVYTLSSLKEATRLFKRFLIEGPKFQKYLRHPISPELEYLYGIIVVDPVSCNENRSSVGICFFADQQIDRSPCGSGVCARTALAVSKGKLPLHQTWTYNSLVTKMKGEGAFIGCAVEETKVDHDGRYMDKGMPWKAYIVEVSGYAYYTGVSTYVTEESDEIGREGFLL</sequence>
<comment type="similarity">
    <text evidence="2">Belongs to the proline racemase family.</text>
</comment>